<name>A0A0B0PWQ3_GOSAR</name>
<sequence>MLSFGFYHRRHRFRGRRQFGSCCRSSWFNGMMVWF</sequence>
<proteinExistence type="predicted"/>
<keyword evidence="2" id="KW-1185">Reference proteome</keyword>
<dbReference type="EMBL" id="KN442509">
    <property type="protein sequence ID" value="KHG27816.1"/>
    <property type="molecule type" value="Genomic_DNA"/>
</dbReference>
<evidence type="ECO:0000313" key="2">
    <source>
        <dbReference type="Proteomes" id="UP000032142"/>
    </source>
</evidence>
<dbReference type="Proteomes" id="UP000032142">
    <property type="component" value="Unassembled WGS sequence"/>
</dbReference>
<reference evidence="2" key="1">
    <citation type="submission" date="2014-09" db="EMBL/GenBank/DDBJ databases">
        <authorList>
            <person name="Mudge J."/>
            <person name="Ramaraj T."/>
            <person name="Lindquist I.E."/>
            <person name="Bharti A.K."/>
            <person name="Sundararajan A."/>
            <person name="Cameron C.T."/>
            <person name="Woodward J.E."/>
            <person name="May G.D."/>
            <person name="Brubaker C."/>
            <person name="Broadhvest J."/>
            <person name="Wilkins T.A."/>
        </authorList>
    </citation>
    <scope>NUCLEOTIDE SEQUENCE</scope>
    <source>
        <strain evidence="2">cv. AKA8401</strain>
    </source>
</reference>
<organism evidence="1 2">
    <name type="scientific">Gossypium arboreum</name>
    <name type="common">Tree cotton</name>
    <name type="synonym">Gossypium nanking</name>
    <dbReference type="NCBI Taxonomy" id="29729"/>
    <lineage>
        <taxon>Eukaryota</taxon>
        <taxon>Viridiplantae</taxon>
        <taxon>Streptophyta</taxon>
        <taxon>Embryophyta</taxon>
        <taxon>Tracheophyta</taxon>
        <taxon>Spermatophyta</taxon>
        <taxon>Magnoliopsida</taxon>
        <taxon>eudicotyledons</taxon>
        <taxon>Gunneridae</taxon>
        <taxon>Pentapetalae</taxon>
        <taxon>rosids</taxon>
        <taxon>malvids</taxon>
        <taxon>Malvales</taxon>
        <taxon>Malvaceae</taxon>
        <taxon>Malvoideae</taxon>
        <taxon>Gossypium</taxon>
    </lineage>
</organism>
<protein>
    <submittedName>
        <fullName evidence="1">Uncharacterized protein</fullName>
    </submittedName>
</protein>
<dbReference type="AlphaFoldDB" id="A0A0B0PWQ3"/>
<evidence type="ECO:0000313" key="1">
    <source>
        <dbReference type="EMBL" id="KHG27816.1"/>
    </source>
</evidence>
<gene>
    <name evidence="1" type="ORF">F383_12058</name>
</gene>
<accession>A0A0B0PWQ3</accession>